<evidence type="ECO:0000313" key="3">
    <source>
        <dbReference type="EMBL" id="KAH7095584.1"/>
    </source>
</evidence>
<comment type="caution">
    <text evidence="3">The sequence shown here is derived from an EMBL/GenBank/DDBJ whole genome shotgun (WGS) entry which is preliminary data.</text>
</comment>
<feature type="region of interest" description="Disordered" evidence="1">
    <location>
        <begin position="93"/>
        <end position="157"/>
    </location>
</feature>
<feature type="compositionally biased region" description="Acidic residues" evidence="1">
    <location>
        <begin position="93"/>
        <end position="104"/>
    </location>
</feature>
<organism evidence="3 4">
    <name type="scientific">Paraphoma chrysanthemicola</name>
    <dbReference type="NCBI Taxonomy" id="798071"/>
    <lineage>
        <taxon>Eukaryota</taxon>
        <taxon>Fungi</taxon>
        <taxon>Dikarya</taxon>
        <taxon>Ascomycota</taxon>
        <taxon>Pezizomycotina</taxon>
        <taxon>Dothideomycetes</taxon>
        <taxon>Pleosporomycetidae</taxon>
        <taxon>Pleosporales</taxon>
        <taxon>Pleosporineae</taxon>
        <taxon>Phaeosphaeriaceae</taxon>
        <taxon>Paraphoma</taxon>
    </lineage>
</organism>
<accession>A0A8K0RJE7</accession>
<sequence length="1014" mass="114429">MITLASGNASSSDIESVKVATEVFYDPSQPVRVMGLPIYIRHPSSLRPATANAVCVQNRIFLQTVYHAFSDEAYESETTTNAADGDLEILSDTESETDDDDDVDQNPLYETNSDASDRVEGLKWLSCPNSPQRGHSRRSTFSCDASTSPPTIASPKHHPYEALINEEFTSGNDDTTGSKDRKGGSTLFAPVGRVYRPISLEQSAPPPLESLGKLLKSSALNDWALIEITSPIVRETLNLLLKNDLSQLLAYDKIARSPDDGTEIYTCTASGGKTYGMLSSAPSFTRFSNTTSFQEVYVVRLDGTLATGDCGSAIIDCTTGDTYGHLVAGCKATGTAYAVTAYQTALGLSQVRPRLTSQGDVVQSQCSRQQSPEMTNGPILSNATERQLEAELDTTPSSSLRQGKNLVETNNQGSSWFTSSFIKRWPKEFCTTRKPNNEQPYLVHICNALDTKAMDNHAKLFMQTDDDDVPSCDAQFAIKFMQNVPSNSLYSQRRFSKKRATAWLHDETYGQSLAGRLSSTVFPYSHSEPRGSQGISPDCSRLPRTYSARLTAHELYCHLREKQFNHETLLDADRRLIHIADPDAYDLLALVRTATHLQRESLRDAICAYLALRTSIKAAISQQGYRMFRLEFHISYFALRRSQPTYPALCKSGPATRSHRSWTNIDFLNHDDTYQEGEQEVLSLLQAQISVTVCGSSHSCWNAYCFEDRYFNQDDDNMDSGEEEEMQIEKILRTVRHRKDPTIWDPREYFLRVLLNRIQQVKREWEELVRHIETSSREWFATRDSLLSKGSYAVNSAFYDDILELLGKSRHEISATNDAWAQFTSGDFGLFEDTASSPRMTETIHQLNDVFASMLCLQKRVQHLVEECDKRAQAVQLQTITDSTKKTELIVYYSTPFILVSVIFALPEFPIHFERSLLSFFTLVILCLPTVHILVLFWRGTLRIRKNWRMISKRLTLTWNVNVFSFSPKHIWRRLSRRVRAAGDRDAAMTATDGATIDYCYSELQMQDLPSRDH</sequence>
<feature type="region of interest" description="Disordered" evidence="1">
    <location>
        <begin position="359"/>
        <end position="379"/>
    </location>
</feature>
<reference evidence="3" key="1">
    <citation type="journal article" date="2021" name="Nat. Commun.">
        <title>Genetic determinants of endophytism in the Arabidopsis root mycobiome.</title>
        <authorList>
            <person name="Mesny F."/>
            <person name="Miyauchi S."/>
            <person name="Thiergart T."/>
            <person name="Pickel B."/>
            <person name="Atanasova L."/>
            <person name="Karlsson M."/>
            <person name="Huettel B."/>
            <person name="Barry K.W."/>
            <person name="Haridas S."/>
            <person name="Chen C."/>
            <person name="Bauer D."/>
            <person name="Andreopoulos W."/>
            <person name="Pangilinan J."/>
            <person name="LaButti K."/>
            <person name="Riley R."/>
            <person name="Lipzen A."/>
            <person name="Clum A."/>
            <person name="Drula E."/>
            <person name="Henrissat B."/>
            <person name="Kohler A."/>
            <person name="Grigoriev I.V."/>
            <person name="Martin F.M."/>
            <person name="Hacquard S."/>
        </authorList>
    </citation>
    <scope>NUCLEOTIDE SEQUENCE</scope>
    <source>
        <strain evidence="3">MPI-SDFR-AT-0120</strain>
    </source>
</reference>
<evidence type="ECO:0000256" key="1">
    <source>
        <dbReference type="SAM" id="MobiDB-lite"/>
    </source>
</evidence>
<dbReference type="AlphaFoldDB" id="A0A8K0RJE7"/>
<feature type="compositionally biased region" description="Polar residues" evidence="1">
    <location>
        <begin position="127"/>
        <end position="151"/>
    </location>
</feature>
<name>A0A8K0RJE7_9PLEO</name>
<keyword evidence="2" id="KW-0812">Transmembrane</keyword>
<keyword evidence="4" id="KW-1185">Reference proteome</keyword>
<dbReference type="OrthoDB" id="5428055at2759"/>
<dbReference type="Proteomes" id="UP000813461">
    <property type="component" value="Unassembled WGS sequence"/>
</dbReference>
<feature type="transmembrane region" description="Helical" evidence="2">
    <location>
        <begin position="918"/>
        <end position="938"/>
    </location>
</feature>
<dbReference type="EMBL" id="JAGMVJ010000001">
    <property type="protein sequence ID" value="KAH7095584.1"/>
    <property type="molecule type" value="Genomic_DNA"/>
</dbReference>
<proteinExistence type="predicted"/>
<protein>
    <submittedName>
        <fullName evidence="3">Uncharacterized protein</fullName>
    </submittedName>
</protein>
<evidence type="ECO:0000256" key="2">
    <source>
        <dbReference type="SAM" id="Phobius"/>
    </source>
</evidence>
<keyword evidence="2" id="KW-1133">Transmembrane helix</keyword>
<gene>
    <name evidence="3" type="ORF">FB567DRAFT_431805</name>
</gene>
<evidence type="ECO:0000313" key="4">
    <source>
        <dbReference type="Proteomes" id="UP000813461"/>
    </source>
</evidence>
<keyword evidence="2" id="KW-0472">Membrane</keyword>